<reference evidence="2 3" key="1">
    <citation type="journal article" date="2014" name="Am. J. Bot.">
        <title>Genome assembly and annotation for red clover (Trifolium pratense; Fabaceae).</title>
        <authorList>
            <person name="Istvanek J."/>
            <person name="Jaros M."/>
            <person name="Krenek A."/>
            <person name="Repkova J."/>
        </authorList>
    </citation>
    <scope>NUCLEOTIDE SEQUENCE [LARGE SCALE GENOMIC DNA]</scope>
    <source>
        <strain evidence="3">cv. Tatra</strain>
        <tissue evidence="2">Young leaves</tissue>
    </source>
</reference>
<accession>A0A2K3JYP7</accession>
<dbReference type="AlphaFoldDB" id="A0A2K3JYP7"/>
<feature type="region of interest" description="Disordered" evidence="1">
    <location>
        <begin position="1"/>
        <end position="23"/>
    </location>
</feature>
<protein>
    <submittedName>
        <fullName evidence="2">Uncharacterized protein</fullName>
    </submittedName>
</protein>
<evidence type="ECO:0000313" key="2">
    <source>
        <dbReference type="EMBL" id="PNX59128.1"/>
    </source>
</evidence>
<evidence type="ECO:0000256" key="1">
    <source>
        <dbReference type="SAM" id="MobiDB-lite"/>
    </source>
</evidence>
<comment type="caution">
    <text evidence="2">The sequence shown here is derived from an EMBL/GenBank/DDBJ whole genome shotgun (WGS) entry which is preliminary data.</text>
</comment>
<name>A0A2K3JYP7_TRIPR</name>
<feature type="region of interest" description="Disordered" evidence="1">
    <location>
        <begin position="92"/>
        <end position="119"/>
    </location>
</feature>
<dbReference type="Proteomes" id="UP000236291">
    <property type="component" value="Unassembled WGS sequence"/>
</dbReference>
<dbReference type="EMBL" id="ASHM01080032">
    <property type="protein sequence ID" value="PNX59128.1"/>
    <property type="molecule type" value="Genomic_DNA"/>
</dbReference>
<organism evidence="2 3">
    <name type="scientific">Trifolium pratense</name>
    <name type="common">Red clover</name>
    <dbReference type="NCBI Taxonomy" id="57577"/>
    <lineage>
        <taxon>Eukaryota</taxon>
        <taxon>Viridiplantae</taxon>
        <taxon>Streptophyta</taxon>
        <taxon>Embryophyta</taxon>
        <taxon>Tracheophyta</taxon>
        <taxon>Spermatophyta</taxon>
        <taxon>Magnoliopsida</taxon>
        <taxon>eudicotyledons</taxon>
        <taxon>Gunneridae</taxon>
        <taxon>Pentapetalae</taxon>
        <taxon>rosids</taxon>
        <taxon>fabids</taxon>
        <taxon>Fabales</taxon>
        <taxon>Fabaceae</taxon>
        <taxon>Papilionoideae</taxon>
        <taxon>50 kb inversion clade</taxon>
        <taxon>NPAAA clade</taxon>
        <taxon>Hologalegina</taxon>
        <taxon>IRL clade</taxon>
        <taxon>Trifolieae</taxon>
        <taxon>Trifolium</taxon>
    </lineage>
</organism>
<gene>
    <name evidence="2" type="ORF">L195_g051259</name>
</gene>
<sequence>MPKQKQTRRTNVGITSQHDETWPPRKKQIYRTNVGIASCHDEKATWPPRKKRTIVPTLGLSWYVNRGHDGLRHRTNVGIIVFRELYISSLRSKGGGARRAKKLSREGDSPPPSGDELPPQGIEVILCMFSLLFNMLNSS</sequence>
<proteinExistence type="predicted"/>
<evidence type="ECO:0000313" key="3">
    <source>
        <dbReference type="Proteomes" id="UP000236291"/>
    </source>
</evidence>
<reference evidence="2 3" key="2">
    <citation type="journal article" date="2017" name="Front. Plant Sci.">
        <title>Gene Classification and Mining of Molecular Markers Useful in Red Clover (Trifolium pratense) Breeding.</title>
        <authorList>
            <person name="Istvanek J."/>
            <person name="Dluhosova J."/>
            <person name="Dluhos P."/>
            <person name="Patkova L."/>
            <person name="Nedelnik J."/>
            <person name="Repkova J."/>
        </authorList>
    </citation>
    <scope>NUCLEOTIDE SEQUENCE [LARGE SCALE GENOMIC DNA]</scope>
    <source>
        <strain evidence="3">cv. Tatra</strain>
        <tissue evidence="2">Young leaves</tissue>
    </source>
</reference>